<comment type="caution">
    <text evidence="1">The sequence shown here is derived from an EMBL/GenBank/DDBJ whole genome shotgun (WGS) entry which is preliminary data.</text>
</comment>
<dbReference type="AlphaFoldDB" id="A0A3N0HZV0"/>
<protein>
    <recommendedName>
        <fullName evidence="3">Alpha/beta hydrolase</fullName>
    </recommendedName>
</protein>
<sequence length="122" mass="14520">MVSMGKVGGLKLLEKAFATEEYSREDLQYVVLHFMSRKTIWRTFVSCNNYKMPNNIPKSCGCLQYWYGKKEEKDRNWDIRYVKEHFPYAKFIRFEGMGHAAMASSYPEKMINQLTQLIERNE</sequence>
<dbReference type="Proteomes" id="UP000276568">
    <property type="component" value="Unassembled WGS sequence"/>
</dbReference>
<accession>A0A3N0HZV0</accession>
<dbReference type="Gene3D" id="3.40.50.1820">
    <property type="entry name" value="alpha/beta hydrolase"/>
    <property type="match status" value="1"/>
</dbReference>
<gene>
    <name evidence="1" type="ORF">EDX97_05895</name>
</gene>
<dbReference type="InterPro" id="IPR029058">
    <property type="entry name" value="AB_hydrolase_fold"/>
</dbReference>
<evidence type="ECO:0008006" key="3">
    <source>
        <dbReference type="Google" id="ProtNLM"/>
    </source>
</evidence>
<organism evidence="1 2">
    <name type="scientific">Absicoccus porci</name>
    <dbReference type="NCBI Taxonomy" id="2486576"/>
    <lineage>
        <taxon>Bacteria</taxon>
        <taxon>Bacillati</taxon>
        <taxon>Bacillota</taxon>
        <taxon>Erysipelotrichia</taxon>
        <taxon>Erysipelotrichales</taxon>
        <taxon>Erysipelotrichaceae</taxon>
        <taxon>Absicoccus</taxon>
    </lineage>
</organism>
<dbReference type="EMBL" id="RJQC01000002">
    <property type="protein sequence ID" value="RNM30325.1"/>
    <property type="molecule type" value="Genomic_DNA"/>
</dbReference>
<keyword evidence="2" id="KW-1185">Reference proteome</keyword>
<proteinExistence type="predicted"/>
<evidence type="ECO:0000313" key="1">
    <source>
        <dbReference type="EMBL" id="RNM30325.1"/>
    </source>
</evidence>
<reference evidence="1 2" key="1">
    <citation type="submission" date="2018-11" db="EMBL/GenBank/DDBJ databases">
        <title>Clostridium sp. nov., a member of the family Erysipelotrichaceae isolated from pig faeces.</title>
        <authorList>
            <person name="Chang Y.-H."/>
        </authorList>
    </citation>
    <scope>NUCLEOTIDE SEQUENCE [LARGE SCALE GENOMIC DNA]</scope>
    <source>
        <strain evidence="1 2">YH-panp20</strain>
    </source>
</reference>
<evidence type="ECO:0000313" key="2">
    <source>
        <dbReference type="Proteomes" id="UP000276568"/>
    </source>
</evidence>
<name>A0A3N0HZV0_9FIRM</name>